<dbReference type="PROSITE" id="PS50937">
    <property type="entry name" value="HTH_MERR_2"/>
    <property type="match status" value="1"/>
</dbReference>
<sequence>MTNLYTIGEVARFLKISAKTLRHYDQLNLLKPSYIDPDTKYRYFSYDQFFIIDVIRYLNKTLCIPLEDVKKLLDEDKDNSKLLTLLECHSNQLHEKIAALEYSKQLTDTLIADIKYKKESPEKIEMYEQYLMSRNLYYIELDTSIYDIDKYVTRNISNIITLNSKENNTMCLLFSLSEYTKTQNLNVKGFGIFSDKKIPELKSKTIREGRYITQPFLYSEENTVTALKVLTRYASIKDIRIDDTAFLVSKMVDVSVSSKYGYFMELQVMHHI</sequence>
<feature type="domain" description="HTH merR-type" evidence="5">
    <location>
        <begin position="4"/>
        <end position="75"/>
    </location>
</feature>
<dbReference type="InterPro" id="IPR047057">
    <property type="entry name" value="MerR_fam"/>
</dbReference>
<dbReference type="PANTHER" id="PTHR30204:SF69">
    <property type="entry name" value="MERR-FAMILY TRANSCRIPTIONAL REGULATOR"/>
    <property type="match status" value="1"/>
</dbReference>
<dbReference type="Gene3D" id="1.10.1660.10">
    <property type="match status" value="1"/>
</dbReference>
<dbReference type="SUPFAM" id="SSF46955">
    <property type="entry name" value="Putative DNA-binding domain"/>
    <property type="match status" value="1"/>
</dbReference>
<dbReference type="InterPro" id="IPR000551">
    <property type="entry name" value="MerR-type_HTH_dom"/>
</dbReference>
<keyword evidence="1" id="KW-0678">Repressor</keyword>
<dbReference type="RefSeq" id="WP_066630078.1">
    <property type="nucleotide sequence ID" value="NZ_FQXL01000011.1"/>
</dbReference>
<dbReference type="Proteomes" id="UP000076603">
    <property type="component" value="Unassembled WGS sequence"/>
</dbReference>
<evidence type="ECO:0000256" key="1">
    <source>
        <dbReference type="ARBA" id="ARBA00022491"/>
    </source>
</evidence>
<keyword evidence="7" id="KW-1185">Reference proteome</keyword>
<dbReference type="Gene3D" id="3.20.80.10">
    <property type="entry name" value="Regulatory factor, effector binding domain"/>
    <property type="match status" value="1"/>
</dbReference>
<dbReference type="CDD" id="cd01107">
    <property type="entry name" value="HTH_BmrR"/>
    <property type="match status" value="1"/>
</dbReference>
<name>A0A162QXS3_9CLOT</name>
<organism evidence="6 7">
    <name type="scientific">Clostridium magnum DSM 2767</name>
    <dbReference type="NCBI Taxonomy" id="1121326"/>
    <lineage>
        <taxon>Bacteria</taxon>
        <taxon>Bacillati</taxon>
        <taxon>Bacillota</taxon>
        <taxon>Clostridia</taxon>
        <taxon>Eubacteriales</taxon>
        <taxon>Clostridiaceae</taxon>
        <taxon>Clostridium</taxon>
    </lineage>
</organism>
<gene>
    <name evidence="6" type="primary">bmrR_5</name>
    <name evidence="6" type="ORF">CLMAG_56050</name>
</gene>
<dbReference type="SMART" id="SM00422">
    <property type="entry name" value="HTH_MERR"/>
    <property type="match status" value="1"/>
</dbReference>
<dbReference type="OrthoDB" id="9773308at2"/>
<dbReference type="GO" id="GO:0003677">
    <property type="term" value="F:DNA binding"/>
    <property type="evidence" value="ECO:0007669"/>
    <property type="project" value="UniProtKB-KW"/>
</dbReference>
<dbReference type="GO" id="GO:0003700">
    <property type="term" value="F:DNA-binding transcription factor activity"/>
    <property type="evidence" value="ECO:0007669"/>
    <property type="project" value="InterPro"/>
</dbReference>
<evidence type="ECO:0000313" key="6">
    <source>
        <dbReference type="EMBL" id="KZL89119.1"/>
    </source>
</evidence>
<evidence type="ECO:0000256" key="4">
    <source>
        <dbReference type="ARBA" id="ARBA00023163"/>
    </source>
</evidence>
<dbReference type="AlphaFoldDB" id="A0A162QXS3"/>
<dbReference type="EMBL" id="LWAE01000011">
    <property type="protein sequence ID" value="KZL89119.1"/>
    <property type="molecule type" value="Genomic_DNA"/>
</dbReference>
<dbReference type="InterPro" id="IPR009061">
    <property type="entry name" value="DNA-bd_dom_put_sf"/>
</dbReference>
<keyword evidence="3" id="KW-0238">DNA-binding</keyword>
<proteinExistence type="predicted"/>
<dbReference type="InterPro" id="IPR011256">
    <property type="entry name" value="Reg_factor_effector_dom_sf"/>
</dbReference>
<dbReference type="STRING" id="1121326.CLMAG_56050"/>
<keyword evidence="4" id="KW-0804">Transcription</keyword>
<dbReference type="PATRIC" id="fig|1121326.3.peg.5665"/>
<evidence type="ECO:0000256" key="3">
    <source>
        <dbReference type="ARBA" id="ARBA00023125"/>
    </source>
</evidence>
<evidence type="ECO:0000256" key="2">
    <source>
        <dbReference type="ARBA" id="ARBA00023015"/>
    </source>
</evidence>
<evidence type="ECO:0000259" key="5">
    <source>
        <dbReference type="PROSITE" id="PS50937"/>
    </source>
</evidence>
<dbReference type="Pfam" id="PF00376">
    <property type="entry name" value="MerR"/>
    <property type="match status" value="1"/>
</dbReference>
<reference evidence="6 7" key="1">
    <citation type="submission" date="2016-04" db="EMBL/GenBank/DDBJ databases">
        <title>Genome sequence of Clostridium magnum DSM 2767.</title>
        <authorList>
            <person name="Poehlein A."/>
            <person name="Uhlig R."/>
            <person name="Fischer R."/>
            <person name="Bahl H."/>
            <person name="Daniel R."/>
        </authorList>
    </citation>
    <scope>NUCLEOTIDE SEQUENCE [LARGE SCALE GENOMIC DNA]</scope>
    <source>
        <strain evidence="6 7">DSM 2767</strain>
    </source>
</reference>
<evidence type="ECO:0000313" key="7">
    <source>
        <dbReference type="Proteomes" id="UP000076603"/>
    </source>
</evidence>
<protein>
    <submittedName>
        <fullName evidence="6">Multidrug-efflux transporter 1 regulator</fullName>
    </submittedName>
</protein>
<accession>A0A162QXS3</accession>
<keyword evidence="2" id="KW-0805">Transcription regulation</keyword>
<dbReference type="PANTHER" id="PTHR30204">
    <property type="entry name" value="REDOX-CYCLING DRUG-SENSING TRANSCRIPTIONAL ACTIVATOR SOXR"/>
    <property type="match status" value="1"/>
</dbReference>
<comment type="caution">
    <text evidence="6">The sequence shown here is derived from an EMBL/GenBank/DDBJ whole genome shotgun (WGS) entry which is preliminary data.</text>
</comment>